<dbReference type="HAMAP" id="MF_00454">
    <property type="entry name" value="FluC"/>
    <property type="match status" value="1"/>
</dbReference>
<dbReference type="GO" id="GO:1903425">
    <property type="term" value="F:fluoride transmembrane transporter activity"/>
    <property type="evidence" value="ECO:0007669"/>
    <property type="project" value="TreeGrafter"/>
</dbReference>
<evidence type="ECO:0000256" key="7">
    <source>
        <dbReference type="ARBA" id="ARBA00035585"/>
    </source>
</evidence>
<feature type="transmembrane region" description="Helical" evidence="8">
    <location>
        <begin position="34"/>
        <end position="58"/>
    </location>
</feature>
<evidence type="ECO:0000256" key="1">
    <source>
        <dbReference type="ARBA" id="ARBA00004651"/>
    </source>
</evidence>
<sequence>MNLTLLLFIGAGGFFGAISRFLIATGVQKFSGALFPLGTLSVNVLGSFIIGLAAMFFAQSIQPEYKAFVITGFLGALTTFSTFSLENVNMLQDGEFTRFGINILLNVTLSITATLLAVILFKRLYA</sequence>
<evidence type="ECO:0000256" key="3">
    <source>
        <dbReference type="ARBA" id="ARBA00022692"/>
    </source>
</evidence>
<proteinExistence type="inferred from homology"/>
<dbReference type="PANTHER" id="PTHR28259">
    <property type="entry name" value="FLUORIDE EXPORT PROTEIN 1-RELATED"/>
    <property type="match status" value="1"/>
</dbReference>
<accession>A0A1W1CR73</accession>
<keyword evidence="3 8" id="KW-0812">Transmembrane</keyword>
<evidence type="ECO:0000256" key="2">
    <source>
        <dbReference type="ARBA" id="ARBA00022475"/>
    </source>
</evidence>
<dbReference type="InterPro" id="IPR003691">
    <property type="entry name" value="FluC"/>
</dbReference>
<feature type="transmembrane region" description="Helical" evidence="8">
    <location>
        <begin position="103"/>
        <end position="121"/>
    </location>
</feature>
<comment type="catalytic activity">
    <reaction evidence="7">
        <text>fluoride(in) = fluoride(out)</text>
        <dbReference type="Rhea" id="RHEA:76159"/>
        <dbReference type="ChEBI" id="CHEBI:17051"/>
    </reaction>
    <physiologicalReaction direction="left-to-right" evidence="7">
        <dbReference type="Rhea" id="RHEA:76160"/>
    </physiologicalReaction>
</comment>
<keyword evidence="5 8" id="KW-0472">Membrane</keyword>
<keyword evidence="4 8" id="KW-1133">Transmembrane helix</keyword>
<dbReference type="Pfam" id="PF02537">
    <property type="entry name" value="CRCB"/>
    <property type="match status" value="1"/>
</dbReference>
<evidence type="ECO:0000313" key="9">
    <source>
        <dbReference type="EMBL" id="SFV68249.1"/>
    </source>
</evidence>
<dbReference type="NCBIfam" id="TIGR00494">
    <property type="entry name" value="crcB"/>
    <property type="match status" value="1"/>
</dbReference>
<dbReference type="AlphaFoldDB" id="A0A1W1CR73"/>
<evidence type="ECO:0000256" key="6">
    <source>
        <dbReference type="ARBA" id="ARBA00035120"/>
    </source>
</evidence>
<comment type="similarity">
    <text evidence="6">Belongs to the fluoride channel Fluc/FEX (TC 1.A.43) family.</text>
</comment>
<reference evidence="9" key="1">
    <citation type="submission" date="2016-10" db="EMBL/GenBank/DDBJ databases">
        <authorList>
            <person name="de Groot N.N."/>
        </authorList>
    </citation>
    <scope>NUCLEOTIDE SEQUENCE</scope>
</reference>
<dbReference type="PANTHER" id="PTHR28259:SF1">
    <property type="entry name" value="FLUORIDE EXPORT PROTEIN 1-RELATED"/>
    <property type="match status" value="1"/>
</dbReference>
<dbReference type="EMBL" id="FPHH01000110">
    <property type="protein sequence ID" value="SFV68249.1"/>
    <property type="molecule type" value="Genomic_DNA"/>
</dbReference>
<evidence type="ECO:0000256" key="4">
    <source>
        <dbReference type="ARBA" id="ARBA00022989"/>
    </source>
</evidence>
<evidence type="ECO:0000256" key="5">
    <source>
        <dbReference type="ARBA" id="ARBA00023136"/>
    </source>
</evidence>
<feature type="transmembrane region" description="Helical" evidence="8">
    <location>
        <begin position="65"/>
        <end position="83"/>
    </location>
</feature>
<name>A0A1W1CR73_9ZZZZ</name>
<gene>
    <name evidence="9" type="ORF">MNB_SM-5-883</name>
</gene>
<organism evidence="9">
    <name type="scientific">hydrothermal vent metagenome</name>
    <dbReference type="NCBI Taxonomy" id="652676"/>
    <lineage>
        <taxon>unclassified sequences</taxon>
        <taxon>metagenomes</taxon>
        <taxon>ecological metagenomes</taxon>
    </lineage>
</organism>
<evidence type="ECO:0000256" key="8">
    <source>
        <dbReference type="SAM" id="Phobius"/>
    </source>
</evidence>
<comment type="subcellular location">
    <subcellularLocation>
        <location evidence="1">Cell membrane</location>
        <topology evidence="1">Multi-pass membrane protein</topology>
    </subcellularLocation>
</comment>
<dbReference type="GO" id="GO:0005886">
    <property type="term" value="C:plasma membrane"/>
    <property type="evidence" value="ECO:0007669"/>
    <property type="project" value="UniProtKB-SubCell"/>
</dbReference>
<keyword evidence="2" id="KW-1003">Cell membrane</keyword>
<protein>
    <submittedName>
        <fullName evidence="9">CrcB protein</fullName>
    </submittedName>
</protein>